<organism evidence="1">
    <name type="scientific">Catovirus CTV1</name>
    <dbReference type="NCBI Taxonomy" id="1977631"/>
    <lineage>
        <taxon>Viruses</taxon>
        <taxon>Varidnaviria</taxon>
        <taxon>Bamfordvirae</taxon>
        <taxon>Nucleocytoviricota</taxon>
        <taxon>Megaviricetes</taxon>
        <taxon>Imitervirales</taxon>
        <taxon>Mimiviridae</taxon>
        <taxon>Klosneuvirinae</taxon>
        <taxon>Catovirus</taxon>
    </lineage>
</organism>
<accession>A0A1V0S9H9</accession>
<proteinExistence type="predicted"/>
<dbReference type="EMBL" id="KY684083">
    <property type="protein sequence ID" value="ARF08353.1"/>
    <property type="molecule type" value="Genomic_DNA"/>
</dbReference>
<gene>
    <name evidence="1" type="ORF">Catovirus_1_403</name>
</gene>
<name>A0A1V0S9H9_9VIRU</name>
<sequence length="251" mass="29297">MLISDEIIKILNQIDTKMSIDEEATDHIIELLRKYQNLNEKQLLTILPNELRNNILCKLKDYDLYHKNSRSFYSKFNNEKEVIYDYIIGYILRIARSHAQNYKHKKISNYHINVAIATDSNLSAFLPQLNLPLVEYQSLESLSIHLDYCQIPARLVNERLKLNNVQVGTDVFLVICNVINSSSNKYLKENDIINKIKLLGGNVQENAPLIRQLHEHILDKIINELKNNNKKITFNSLLNAIKTIKKDLDYF</sequence>
<reference evidence="1" key="1">
    <citation type="journal article" date="2017" name="Science">
        <title>Giant viruses with an expanded complement of translation system components.</title>
        <authorList>
            <person name="Schulz F."/>
            <person name="Yutin N."/>
            <person name="Ivanova N.N."/>
            <person name="Ortega D.R."/>
            <person name="Lee T.K."/>
            <person name="Vierheilig J."/>
            <person name="Daims H."/>
            <person name="Horn M."/>
            <person name="Wagner M."/>
            <person name="Jensen G.J."/>
            <person name="Kyrpides N.C."/>
            <person name="Koonin E.V."/>
            <person name="Woyke T."/>
        </authorList>
    </citation>
    <scope>NUCLEOTIDE SEQUENCE</scope>
    <source>
        <strain evidence="1">CTV1</strain>
    </source>
</reference>
<evidence type="ECO:0000313" key="1">
    <source>
        <dbReference type="EMBL" id="ARF08353.1"/>
    </source>
</evidence>
<protein>
    <submittedName>
        <fullName evidence="1">Uncharacterized protein</fullName>
    </submittedName>
</protein>